<dbReference type="OrthoDB" id="1821130at2"/>
<dbReference type="InterPro" id="IPR000182">
    <property type="entry name" value="GNAT_dom"/>
</dbReference>
<evidence type="ECO:0000313" key="2">
    <source>
        <dbReference type="EMBL" id="SDE61469.1"/>
    </source>
</evidence>
<dbReference type="Gene3D" id="3.40.630.30">
    <property type="match status" value="1"/>
</dbReference>
<dbReference type="PROSITE" id="PS51186">
    <property type="entry name" value="GNAT"/>
    <property type="match status" value="1"/>
</dbReference>
<keyword evidence="3" id="KW-1185">Reference proteome</keyword>
<evidence type="ECO:0000259" key="1">
    <source>
        <dbReference type="PROSITE" id="PS51186"/>
    </source>
</evidence>
<keyword evidence="2" id="KW-0808">Transferase</keyword>
<feature type="domain" description="N-acetyltransferase" evidence="1">
    <location>
        <begin position="109"/>
        <end position="196"/>
    </location>
</feature>
<dbReference type="AlphaFoldDB" id="A0A1G7ECT9"/>
<protein>
    <submittedName>
        <fullName evidence="2">Acetyltransferase (GNAT) domain-containing protein</fullName>
    </submittedName>
</protein>
<dbReference type="STRING" id="637679.GCA_001550055_00172"/>
<dbReference type="RefSeq" id="WP_068301372.1">
    <property type="nucleotide sequence ID" value="NZ_FNAK01000008.1"/>
</dbReference>
<dbReference type="Pfam" id="PF13508">
    <property type="entry name" value="Acetyltransf_7"/>
    <property type="match status" value="1"/>
</dbReference>
<dbReference type="GO" id="GO:0016747">
    <property type="term" value="F:acyltransferase activity, transferring groups other than amino-acyl groups"/>
    <property type="evidence" value="ECO:0007669"/>
    <property type="project" value="InterPro"/>
</dbReference>
<name>A0A1G7ECT9_9PROT</name>
<gene>
    <name evidence="2" type="ORF">SAMN04488071_3393</name>
</gene>
<dbReference type="PANTHER" id="PTHR42791:SF1">
    <property type="entry name" value="N-ACETYLTRANSFERASE DOMAIN-CONTAINING PROTEIN"/>
    <property type="match status" value="1"/>
</dbReference>
<reference evidence="2 3" key="1">
    <citation type="submission" date="2016-10" db="EMBL/GenBank/DDBJ databases">
        <authorList>
            <person name="de Groot N.N."/>
        </authorList>
    </citation>
    <scope>NUCLEOTIDE SEQUENCE [LARGE SCALE GENOMIC DNA]</scope>
    <source>
        <strain evidence="2 3">CGMCC 1.9109</strain>
    </source>
</reference>
<dbReference type="Proteomes" id="UP000183685">
    <property type="component" value="Unassembled WGS sequence"/>
</dbReference>
<dbReference type="EMBL" id="FNAK01000008">
    <property type="protein sequence ID" value="SDE61469.1"/>
    <property type="molecule type" value="Genomic_DNA"/>
</dbReference>
<accession>A0A1G7ECT9</accession>
<evidence type="ECO:0000313" key="3">
    <source>
        <dbReference type="Proteomes" id="UP000183685"/>
    </source>
</evidence>
<dbReference type="InterPro" id="IPR052523">
    <property type="entry name" value="Trichothecene_AcTrans"/>
</dbReference>
<dbReference type="InterPro" id="IPR016181">
    <property type="entry name" value="Acyl_CoA_acyltransferase"/>
</dbReference>
<dbReference type="SUPFAM" id="SSF55729">
    <property type="entry name" value="Acyl-CoA N-acyltransferases (Nat)"/>
    <property type="match status" value="1"/>
</dbReference>
<sequence>MLSACRRLGRQEHGLVGSIVANSFADDPVNQWAFNGTAAMRPAFTAMARHCYLKRGFGHVTTDGLAGTLWLSPGDCKDYGLMGKLALASAILTHSGITALRRGMALDKALFGKHPGTPHYYLFAIAVDPSLQGRGVGSQLMEEALATIDAAHMPAFLENSKPRNTPFYERHGFRVIEEIVPAPGCPPMWLMWRDAR</sequence>
<organism evidence="2 3">
    <name type="scientific">Kordiimonas lacus</name>
    <dbReference type="NCBI Taxonomy" id="637679"/>
    <lineage>
        <taxon>Bacteria</taxon>
        <taxon>Pseudomonadati</taxon>
        <taxon>Pseudomonadota</taxon>
        <taxon>Alphaproteobacteria</taxon>
        <taxon>Kordiimonadales</taxon>
        <taxon>Kordiimonadaceae</taxon>
        <taxon>Kordiimonas</taxon>
    </lineage>
</organism>
<proteinExistence type="predicted"/>
<dbReference type="PANTHER" id="PTHR42791">
    <property type="entry name" value="GNAT FAMILY ACETYLTRANSFERASE"/>
    <property type="match status" value="1"/>
</dbReference>
<dbReference type="CDD" id="cd04301">
    <property type="entry name" value="NAT_SF"/>
    <property type="match status" value="1"/>
</dbReference>